<proteinExistence type="predicted"/>
<accession>Q4SCN9</accession>
<dbReference type="EMBL" id="CAAE01014651">
    <property type="protein sequence ID" value="CAG01593.1"/>
    <property type="molecule type" value="Genomic_DNA"/>
</dbReference>
<gene>
    <name evidence="1" type="ORF">GSTENG00020412001</name>
</gene>
<name>Q4SCN9_TETNG</name>
<sequence>MTDTQWELSRRWMAGSTCPLAANLEDKAPSEGRPVK</sequence>
<protein>
    <submittedName>
        <fullName evidence="1">Chromosome undetermined SCAF14651, whole genome shotgun sequence</fullName>
    </submittedName>
</protein>
<reference evidence="1" key="1">
    <citation type="journal article" date="2004" name="Nature">
        <title>Genome duplication in the teleost fish Tetraodon nigroviridis reveals the early vertebrate proto-karyotype.</title>
        <authorList>
            <person name="Jaillon O."/>
            <person name="Aury J.-M."/>
            <person name="Brunet F."/>
            <person name="Petit J.-L."/>
            <person name="Stange-Thomann N."/>
            <person name="Mauceli E."/>
            <person name="Bouneau L."/>
            <person name="Fischer C."/>
            <person name="Ozouf-Costaz C."/>
            <person name="Bernot A."/>
            <person name="Nicaud S."/>
            <person name="Jaffe D."/>
            <person name="Fisher S."/>
            <person name="Lutfalla G."/>
            <person name="Dossat C."/>
            <person name="Segurens B."/>
            <person name="Dasilva C."/>
            <person name="Salanoubat M."/>
            <person name="Levy M."/>
            <person name="Boudet N."/>
            <person name="Castellano S."/>
            <person name="Anthouard V."/>
            <person name="Jubin C."/>
            <person name="Castelli V."/>
            <person name="Katinka M."/>
            <person name="Vacherie B."/>
            <person name="Biemont C."/>
            <person name="Skalli Z."/>
            <person name="Cattolico L."/>
            <person name="Poulain J."/>
            <person name="De Berardinis V."/>
            <person name="Cruaud C."/>
            <person name="Duprat S."/>
            <person name="Brottier P."/>
            <person name="Coutanceau J.-P."/>
            <person name="Gouzy J."/>
            <person name="Parra G."/>
            <person name="Lardier G."/>
            <person name="Chapple C."/>
            <person name="McKernan K.J."/>
            <person name="McEwan P."/>
            <person name="Bosak S."/>
            <person name="Kellis M."/>
            <person name="Volff J.-N."/>
            <person name="Guigo R."/>
            <person name="Zody M.C."/>
            <person name="Mesirov J."/>
            <person name="Lindblad-Toh K."/>
            <person name="Birren B."/>
            <person name="Nusbaum C."/>
            <person name="Kahn D."/>
            <person name="Robinson-Rechavi M."/>
            <person name="Laudet V."/>
            <person name="Schachter V."/>
            <person name="Quetier F."/>
            <person name="Saurin W."/>
            <person name="Scarpelli C."/>
            <person name="Wincker P."/>
            <person name="Lander E.S."/>
            <person name="Weissenbach J."/>
            <person name="Roest Crollius H."/>
        </authorList>
    </citation>
    <scope>NUCLEOTIDE SEQUENCE [LARGE SCALE GENOMIC DNA]</scope>
</reference>
<dbReference type="AlphaFoldDB" id="Q4SCN9"/>
<organism evidence="1">
    <name type="scientific">Tetraodon nigroviridis</name>
    <name type="common">Spotted green pufferfish</name>
    <name type="synonym">Chelonodon nigroviridis</name>
    <dbReference type="NCBI Taxonomy" id="99883"/>
    <lineage>
        <taxon>Eukaryota</taxon>
        <taxon>Metazoa</taxon>
        <taxon>Chordata</taxon>
        <taxon>Craniata</taxon>
        <taxon>Vertebrata</taxon>
        <taxon>Euteleostomi</taxon>
        <taxon>Actinopterygii</taxon>
        <taxon>Neopterygii</taxon>
        <taxon>Teleostei</taxon>
        <taxon>Neoteleostei</taxon>
        <taxon>Acanthomorphata</taxon>
        <taxon>Eupercaria</taxon>
        <taxon>Tetraodontiformes</taxon>
        <taxon>Tetradontoidea</taxon>
        <taxon>Tetraodontidae</taxon>
        <taxon>Tetraodon</taxon>
    </lineage>
</organism>
<evidence type="ECO:0000313" key="1">
    <source>
        <dbReference type="EMBL" id="CAG01593.1"/>
    </source>
</evidence>
<reference evidence="1" key="2">
    <citation type="submission" date="2004-02" db="EMBL/GenBank/DDBJ databases">
        <authorList>
            <consortium name="Genoscope"/>
            <consortium name="Whitehead Institute Centre for Genome Research"/>
        </authorList>
    </citation>
    <scope>NUCLEOTIDE SEQUENCE</scope>
</reference>
<dbReference type="KEGG" id="tng:GSTEN00020412G001"/>